<dbReference type="PANTHER" id="PTHR18964:SF149">
    <property type="entry name" value="BIFUNCTIONAL UDP-N-ACETYLGLUCOSAMINE 2-EPIMERASE_N-ACETYLMANNOSAMINE KINASE"/>
    <property type="match status" value="1"/>
</dbReference>
<dbReference type="EMBL" id="FAXC01000444">
    <property type="protein sequence ID" value="CUV10584.1"/>
    <property type="molecule type" value="Genomic_DNA"/>
</dbReference>
<dbReference type="AlphaFoldDB" id="A0A160VLU7"/>
<dbReference type="SUPFAM" id="SSF53067">
    <property type="entry name" value="Actin-like ATPase domain"/>
    <property type="match status" value="1"/>
</dbReference>
<reference evidence="1" key="1">
    <citation type="submission" date="2015-10" db="EMBL/GenBank/DDBJ databases">
        <authorList>
            <person name="Gilbert D.G."/>
        </authorList>
    </citation>
    <scope>NUCLEOTIDE SEQUENCE</scope>
</reference>
<dbReference type="Pfam" id="PF00480">
    <property type="entry name" value="ROK"/>
    <property type="match status" value="1"/>
</dbReference>
<gene>
    <name evidence="1" type="ORF">MGWOODY_Mmi1112</name>
</gene>
<evidence type="ECO:0000313" key="1">
    <source>
        <dbReference type="EMBL" id="CUV10584.1"/>
    </source>
</evidence>
<dbReference type="Gene3D" id="3.30.420.40">
    <property type="match status" value="2"/>
</dbReference>
<organism evidence="1">
    <name type="scientific">hydrothermal vent metagenome</name>
    <dbReference type="NCBI Taxonomy" id="652676"/>
    <lineage>
        <taxon>unclassified sequences</taxon>
        <taxon>metagenomes</taxon>
        <taxon>ecological metagenomes</taxon>
    </lineage>
</organism>
<dbReference type="PANTHER" id="PTHR18964">
    <property type="entry name" value="ROK (REPRESSOR, ORF, KINASE) FAMILY"/>
    <property type="match status" value="1"/>
</dbReference>
<dbReference type="InterPro" id="IPR000600">
    <property type="entry name" value="ROK"/>
</dbReference>
<name>A0A160VLU7_9ZZZZ</name>
<dbReference type="InterPro" id="IPR043129">
    <property type="entry name" value="ATPase_NBD"/>
</dbReference>
<accession>A0A160VLU7</accession>
<proteinExistence type="predicted"/>
<protein>
    <submittedName>
        <fullName evidence="1">ROK-family transcriptional regulator</fullName>
    </submittedName>
</protein>
<sequence length="307" mass="32816">MSYRIGLDLGGTKVLGVVTDSDHKVIHRKKHRLSNRADISAVMDQISNVYTALAEQVGDEKIDSVGIALPSPVDNELGHAKHLTAFQEKELPVRDMLKERTGVDVKLGNDVNMATLAEYKFGAGKGVSSLFTFYPGTGLGGGYIYKGKLVTGFNSTAAEVGHVVIDIDGPLCKCGRHGCLEAIVSYHGLKTMLGEKLAAGAVCHIDPSSFRATDIFDAWRKGDPVVSELLEYQARALGIGIANVINITGVERIILGGTIYHELQDDLLPIIEKNAVKYAIGNGMDGVDILLNELGDEAPALGASMLD</sequence>